<proteinExistence type="predicted"/>
<dbReference type="PANTHER" id="PTHR34223:SF107">
    <property type="entry name" value="F-BOX DOMAIN-CONTAINING PROTEIN"/>
    <property type="match status" value="1"/>
</dbReference>
<evidence type="ECO:0000313" key="3">
    <source>
        <dbReference type="Proteomes" id="UP000275267"/>
    </source>
</evidence>
<protein>
    <submittedName>
        <fullName evidence="2">F-box protein</fullName>
    </submittedName>
</protein>
<dbReference type="STRING" id="4540.A0A3L6QJJ3"/>
<sequence>MEAPAAAPGRGGDRIGALPDGVLEDILGLLPAQDAFRTCVLARCWRDLWKFAKALRVVGGDGKFLGSVKELREFVDYLVLSRGGTPLDTFELNFLGFSDEELPSLNSWFRHAVKCKARVLRLRLHNDFESFHALPKLDGLPLVSKHFTRLELHGVGVYSSFPDFSSCPVLEHLEFNKCEFSLVQKILSDSIKHLSITQSISGFYDSFRTHICAPNLASLRLDEVYGWTPVLETMASLVEAFVRIPELCLDQCEQWHAHYWDCDCKSCDKHDNSANGHDSCVLLKGLSEAKKLTLFSYPVMYIFKRDLRCCPTFSKLKTLLLNKYWSEPDSLHALACILEHSPVLEKLTLQLFLEVPKYVEEMKGSPDPEELSAAISEFLQIIEVKCEVVDEVVLNVLKFLRKLGIICFHMAERKQAMKKLLSSFGKE</sequence>
<dbReference type="EMBL" id="PQIB02000012">
    <property type="protein sequence ID" value="RLM80005.1"/>
    <property type="molecule type" value="Genomic_DNA"/>
</dbReference>
<evidence type="ECO:0000259" key="1">
    <source>
        <dbReference type="Pfam" id="PF00646"/>
    </source>
</evidence>
<dbReference type="Proteomes" id="UP000275267">
    <property type="component" value="Unassembled WGS sequence"/>
</dbReference>
<dbReference type="InterPro" id="IPR032675">
    <property type="entry name" value="LRR_dom_sf"/>
</dbReference>
<comment type="caution">
    <text evidence="2">The sequence shown here is derived from an EMBL/GenBank/DDBJ whole genome shotgun (WGS) entry which is preliminary data.</text>
</comment>
<feature type="domain" description="F-box" evidence="1">
    <location>
        <begin position="18"/>
        <end position="50"/>
    </location>
</feature>
<organism evidence="2 3">
    <name type="scientific">Panicum miliaceum</name>
    <name type="common">Proso millet</name>
    <name type="synonym">Broomcorn millet</name>
    <dbReference type="NCBI Taxonomy" id="4540"/>
    <lineage>
        <taxon>Eukaryota</taxon>
        <taxon>Viridiplantae</taxon>
        <taxon>Streptophyta</taxon>
        <taxon>Embryophyta</taxon>
        <taxon>Tracheophyta</taxon>
        <taxon>Spermatophyta</taxon>
        <taxon>Magnoliopsida</taxon>
        <taxon>Liliopsida</taxon>
        <taxon>Poales</taxon>
        <taxon>Poaceae</taxon>
        <taxon>PACMAD clade</taxon>
        <taxon>Panicoideae</taxon>
        <taxon>Panicodae</taxon>
        <taxon>Paniceae</taxon>
        <taxon>Panicinae</taxon>
        <taxon>Panicum</taxon>
        <taxon>Panicum sect. Panicum</taxon>
    </lineage>
</organism>
<reference evidence="3" key="1">
    <citation type="journal article" date="2019" name="Nat. Commun.">
        <title>The genome of broomcorn millet.</title>
        <authorList>
            <person name="Zou C."/>
            <person name="Miki D."/>
            <person name="Li D."/>
            <person name="Tang Q."/>
            <person name="Xiao L."/>
            <person name="Rajput S."/>
            <person name="Deng P."/>
            <person name="Jia W."/>
            <person name="Huang R."/>
            <person name="Zhang M."/>
            <person name="Sun Y."/>
            <person name="Hu J."/>
            <person name="Fu X."/>
            <person name="Schnable P.S."/>
            <person name="Li F."/>
            <person name="Zhang H."/>
            <person name="Feng B."/>
            <person name="Zhu X."/>
            <person name="Liu R."/>
            <person name="Schnable J.C."/>
            <person name="Zhu J.-K."/>
            <person name="Zhang H."/>
        </authorList>
    </citation>
    <scope>NUCLEOTIDE SEQUENCE [LARGE SCALE GENOMIC DNA]</scope>
</reference>
<dbReference type="PANTHER" id="PTHR34223">
    <property type="entry name" value="OS11G0201299 PROTEIN"/>
    <property type="match status" value="1"/>
</dbReference>
<dbReference type="SUPFAM" id="SSF81383">
    <property type="entry name" value="F-box domain"/>
    <property type="match status" value="1"/>
</dbReference>
<dbReference type="AlphaFoldDB" id="A0A3L6QJJ3"/>
<dbReference type="InterPro" id="IPR053197">
    <property type="entry name" value="F-box_SCFL_complex_component"/>
</dbReference>
<evidence type="ECO:0000313" key="2">
    <source>
        <dbReference type="EMBL" id="RLM80005.1"/>
    </source>
</evidence>
<dbReference type="Pfam" id="PF00646">
    <property type="entry name" value="F-box"/>
    <property type="match status" value="1"/>
</dbReference>
<gene>
    <name evidence="2" type="ORF">C2845_PM12G15070</name>
</gene>
<accession>A0A3L6QJJ3</accession>
<keyword evidence="3" id="KW-1185">Reference proteome</keyword>
<dbReference type="InterPro" id="IPR001810">
    <property type="entry name" value="F-box_dom"/>
</dbReference>
<dbReference type="OrthoDB" id="680974at2759"/>
<dbReference type="InterPro" id="IPR036047">
    <property type="entry name" value="F-box-like_dom_sf"/>
</dbReference>
<name>A0A3L6QJJ3_PANMI</name>
<dbReference type="Gene3D" id="3.80.10.10">
    <property type="entry name" value="Ribonuclease Inhibitor"/>
    <property type="match status" value="1"/>
</dbReference>
<dbReference type="SUPFAM" id="SSF52047">
    <property type="entry name" value="RNI-like"/>
    <property type="match status" value="1"/>
</dbReference>